<evidence type="ECO:0008006" key="4">
    <source>
        <dbReference type="Google" id="ProtNLM"/>
    </source>
</evidence>
<reference evidence="2 3" key="1">
    <citation type="journal article" date="2015" name="Fungal Genet. Biol.">
        <title>Evolution of novel wood decay mechanisms in Agaricales revealed by the genome sequences of Fistulina hepatica and Cylindrobasidium torrendii.</title>
        <authorList>
            <person name="Floudas D."/>
            <person name="Held B.W."/>
            <person name="Riley R."/>
            <person name="Nagy L.G."/>
            <person name="Koehler G."/>
            <person name="Ransdell A.S."/>
            <person name="Younus H."/>
            <person name="Chow J."/>
            <person name="Chiniquy J."/>
            <person name="Lipzen A."/>
            <person name="Tritt A."/>
            <person name="Sun H."/>
            <person name="Haridas S."/>
            <person name="LaButti K."/>
            <person name="Ohm R.A."/>
            <person name="Kues U."/>
            <person name="Blanchette R.A."/>
            <person name="Grigoriev I.V."/>
            <person name="Minto R.E."/>
            <person name="Hibbett D.S."/>
        </authorList>
    </citation>
    <scope>NUCLEOTIDE SEQUENCE [LARGE SCALE GENOMIC DNA]</scope>
    <source>
        <strain evidence="2 3">FP15055 ss-10</strain>
    </source>
</reference>
<evidence type="ECO:0000313" key="3">
    <source>
        <dbReference type="Proteomes" id="UP000054007"/>
    </source>
</evidence>
<name>A0A0D7B0B8_9AGAR</name>
<accession>A0A0D7B0B8</accession>
<dbReference type="OrthoDB" id="3252135at2759"/>
<sequence>MSLPIDLTSPPHYSLDPAGGEERLEFSPRTRASTRATDTIVHKDGNTTVVFTEQAPYASTPVYGASGSVAGAILLDKPSMVQEVSVKLLGRLDYCTARGGGSSIPTASNEDFLWSQTSSGSRLCPSSIAFDIAFPESYDFRGKTQPLPPSFEYSDKGGALSVSSVYTLLVTVTCVRRKLSLLPRTQCFRIPLIYHPRTRPSRPIVPGSLFYGVKSSPEEWVQILAPITLKPTRASIEIPVILDVFIPSVRVFAISDLIPLHVQISGRLTSLQKLFTSTPSASLSVSLIRHVALEASDGHPSGKNINIGSGTLVPVPPRPARLASEDDEVLDWEGSVQCTPGQDVQVGGFTASQLTVRDFIVVTVAPHVDSAFAVTQKYIPIRLVTDPWTYTPEINI</sequence>
<dbReference type="STRING" id="1314674.A0A0D7B0B8"/>
<dbReference type="EMBL" id="KN880664">
    <property type="protein sequence ID" value="KIY63912.1"/>
    <property type="molecule type" value="Genomic_DNA"/>
</dbReference>
<feature type="region of interest" description="Disordered" evidence="1">
    <location>
        <begin position="1"/>
        <end position="34"/>
    </location>
</feature>
<evidence type="ECO:0000256" key="1">
    <source>
        <dbReference type="SAM" id="MobiDB-lite"/>
    </source>
</evidence>
<keyword evidence="3" id="KW-1185">Reference proteome</keyword>
<gene>
    <name evidence="2" type="ORF">CYLTODRAFT_359201</name>
</gene>
<dbReference type="Proteomes" id="UP000054007">
    <property type="component" value="Unassembled WGS sequence"/>
</dbReference>
<protein>
    <recommendedName>
        <fullName evidence="4">Arrestin-like N-terminal domain-containing protein</fullName>
    </recommendedName>
</protein>
<evidence type="ECO:0000313" key="2">
    <source>
        <dbReference type="EMBL" id="KIY63912.1"/>
    </source>
</evidence>
<organism evidence="2 3">
    <name type="scientific">Cylindrobasidium torrendii FP15055 ss-10</name>
    <dbReference type="NCBI Taxonomy" id="1314674"/>
    <lineage>
        <taxon>Eukaryota</taxon>
        <taxon>Fungi</taxon>
        <taxon>Dikarya</taxon>
        <taxon>Basidiomycota</taxon>
        <taxon>Agaricomycotina</taxon>
        <taxon>Agaricomycetes</taxon>
        <taxon>Agaricomycetidae</taxon>
        <taxon>Agaricales</taxon>
        <taxon>Marasmiineae</taxon>
        <taxon>Physalacriaceae</taxon>
        <taxon>Cylindrobasidium</taxon>
    </lineage>
</organism>
<proteinExistence type="predicted"/>
<dbReference type="AlphaFoldDB" id="A0A0D7B0B8"/>